<dbReference type="GO" id="GO:0005886">
    <property type="term" value="C:plasma membrane"/>
    <property type="evidence" value="ECO:0007669"/>
    <property type="project" value="UniProtKB-SubCell"/>
</dbReference>
<dbReference type="InterPro" id="IPR004681">
    <property type="entry name" value="TRAP_DctM"/>
</dbReference>
<dbReference type="RefSeq" id="WP_123692392.1">
    <property type="nucleotide sequence ID" value="NZ_AP019700.1"/>
</dbReference>
<evidence type="ECO:0000256" key="1">
    <source>
        <dbReference type="ARBA" id="ARBA00004429"/>
    </source>
</evidence>
<protein>
    <recommendedName>
        <fullName evidence="7">TRAP transporter large permease protein</fullName>
    </recommendedName>
</protein>
<evidence type="ECO:0000256" key="3">
    <source>
        <dbReference type="ARBA" id="ARBA00022519"/>
    </source>
</evidence>
<reference evidence="9 10" key="1">
    <citation type="submission" date="2018-11" db="EMBL/GenBank/DDBJ databases">
        <title>Genomic Encyclopedia of Type Strains, Phase IV (KMG-IV): sequencing the most valuable type-strain genomes for metagenomic binning, comparative biology and taxonomic classification.</title>
        <authorList>
            <person name="Goeker M."/>
        </authorList>
    </citation>
    <scope>NUCLEOTIDE SEQUENCE [LARGE SCALE GENOMIC DNA]</scope>
    <source>
        <strain evidence="9 10">DSM 5900</strain>
    </source>
</reference>
<dbReference type="PANTHER" id="PTHR33362">
    <property type="entry name" value="SIALIC ACID TRAP TRANSPORTER PERMEASE PROTEIN SIAT-RELATED"/>
    <property type="match status" value="1"/>
</dbReference>
<feature type="domain" description="TRAP C4-dicarboxylate transport system permease DctM subunit" evidence="8">
    <location>
        <begin position="13"/>
        <end position="430"/>
    </location>
</feature>
<dbReference type="InterPro" id="IPR010656">
    <property type="entry name" value="DctM"/>
</dbReference>
<dbReference type="Proteomes" id="UP000278222">
    <property type="component" value="Unassembled WGS sequence"/>
</dbReference>
<evidence type="ECO:0000256" key="7">
    <source>
        <dbReference type="RuleBase" id="RU369079"/>
    </source>
</evidence>
<comment type="caution">
    <text evidence="9">The sequence shown here is derived from an EMBL/GenBank/DDBJ whole genome shotgun (WGS) entry which is preliminary data.</text>
</comment>
<feature type="transmembrane region" description="Helical" evidence="7">
    <location>
        <begin position="142"/>
        <end position="168"/>
    </location>
</feature>
<evidence type="ECO:0000313" key="10">
    <source>
        <dbReference type="Proteomes" id="UP000278222"/>
    </source>
</evidence>
<dbReference type="PANTHER" id="PTHR33362:SF5">
    <property type="entry name" value="C4-DICARBOXYLATE TRAP TRANSPORTER LARGE PERMEASE PROTEIN DCTM"/>
    <property type="match status" value="1"/>
</dbReference>
<sequence>MTSAHAVGIAGILLMLAMMFLRVPIAVAMLTAGAGGYVVLSGWTPLLSHLKTGPYLLLASDSFSVIPLFLLMGYIAARAGISRALFGGAHAVMGHVRGGLALAAVGGCAMFGAICGSSLATAATMGQVALPEMRRHGYSGRLATGTLAAGGTLGILIPPSIGLIVYGILAEQNIAKLFLAAFVPGLIAALGYMAAIMIQVRLRPQDGPPGGRATRAERLRALVAMGPPTSLFLLVLGGIYSGVFTPTEAASFGVLGALLLALLVYRIPWAELTASLLDTALSSAMIFLILIGADVFNAFMALSGVPQGLADAIGHSGMAPMAVLVAILLIYVVLGCLMDSISMIILTLPIFLPAVLGLDFGMTPEHTAIWFGILVLVVIEVGLITPPVGMNVFVINKLAGDVPMAETFRGVVPFLVSDFVRVVLLVAFPVLSWGVLDLVGW</sequence>
<feature type="transmembrane region" description="Helical" evidence="7">
    <location>
        <begin position="12"/>
        <end position="35"/>
    </location>
</feature>
<organism evidence="9 10">
    <name type="scientific">Stella humosa</name>
    <dbReference type="NCBI Taxonomy" id="94"/>
    <lineage>
        <taxon>Bacteria</taxon>
        <taxon>Pseudomonadati</taxon>
        <taxon>Pseudomonadota</taxon>
        <taxon>Alphaproteobacteria</taxon>
        <taxon>Rhodospirillales</taxon>
        <taxon>Stellaceae</taxon>
        <taxon>Stella</taxon>
    </lineage>
</organism>
<evidence type="ECO:0000256" key="6">
    <source>
        <dbReference type="ARBA" id="ARBA00023136"/>
    </source>
</evidence>
<keyword evidence="3 7" id="KW-0997">Cell inner membrane</keyword>
<feature type="transmembrane region" description="Helical" evidence="7">
    <location>
        <begin position="415"/>
        <end position="436"/>
    </location>
</feature>
<keyword evidence="6 7" id="KW-0472">Membrane</keyword>
<keyword evidence="10" id="KW-1185">Reference proteome</keyword>
<evidence type="ECO:0000256" key="5">
    <source>
        <dbReference type="ARBA" id="ARBA00022989"/>
    </source>
</evidence>
<proteinExistence type="inferred from homology"/>
<dbReference type="Pfam" id="PF06808">
    <property type="entry name" value="DctM"/>
    <property type="match status" value="1"/>
</dbReference>
<dbReference type="OrthoDB" id="9790209at2"/>
<feature type="transmembrane region" description="Helical" evidence="7">
    <location>
        <begin position="174"/>
        <end position="198"/>
    </location>
</feature>
<keyword evidence="7" id="KW-0813">Transport</keyword>
<dbReference type="NCBIfam" id="TIGR00786">
    <property type="entry name" value="dctM"/>
    <property type="match status" value="1"/>
</dbReference>
<comment type="subcellular location">
    <subcellularLocation>
        <location evidence="1 7">Cell inner membrane</location>
        <topology evidence="1 7">Multi-pass membrane protein</topology>
    </subcellularLocation>
</comment>
<feature type="transmembrane region" description="Helical" evidence="7">
    <location>
        <begin position="55"/>
        <end position="77"/>
    </location>
</feature>
<dbReference type="AlphaFoldDB" id="A0A3N1KYE4"/>
<dbReference type="EMBL" id="RJKX01000015">
    <property type="protein sequence ID" value="ROP84452.1"/>
    <property type="molecule type" value="Genomic_DNA"/>
</dbReference>
<keyword evidence="2" id="KW-1003">Cell membrane</keyword>
<comment type="similarity">
    <text evidence="7">Belongs to the TRAP transporter large permease family.</text>
</comment>
<evidence type="ECO:0000259" key="8">
    <source>
        <dbReference type="Pfam" id="PF06808"/>
    </source>
</evidence>
<comment type="function">
    <text evidence="7">Part of the tripartite ATP-independent periplasmic (TRAP) transport system.</text>
</comment>
<feature type="transmembrane region" description="Helical" evidence="7">
    <location>
        <begin position="312"/>
        <end position="334"/>
    </location>
</feature>
<feature type="transmembrane region" description="Helical" evidence="7">
    <location>
        <begin position="279"/>
        <end position="300"/>
    </location>
</feature>
<accession>A0A3N1KYE4</accession>
<evidence type="ECO:0000256" key="2">
    <source>
        <dbReference type="ARBA" id="ARBA00022475"/>
    </source>
</evidence>
<dbReference type="GO" id="GO:0022857">
    <property type="term" value="F:transmembrane transporter activity"/>
    <property type="evidence" value="ECO:0007669"/>
    <property type="project" value="UniProtKB-UniRule"/>
</dbReference>
<dbReference type="PIRSF" id="PIRSF006066">
    <property type="entry name" value="HI0050"/>
    <property type="match status" value="1"/>
</dbReference>
<feature type="transmembrane region" description="Helical" evidence="7">
    <location>
        <begin position="219"/>
        <end position="243"/>
    </location>
</feature>
<evidence type="ECO:0000313" key="9">
    <source>
        <dbReference type="EMBL" id="ROP84452.1"/>
    </source>
</evidence>
<gene>
    <name evidence="9" type="ORF">EDC65_3805</name>
</gene>
<name>A0A3N1KYE4_9PROT</name>
<feature type="transmembrane region" description="Helical" evidence="7">
    <location>
        <begin position="368"/>
        <end position="394"/>
    </location>
</feature>
<feature type="transmembrane region" description="Helical" evidence="7">
    <location>
        <begin position="249"/>
        <end position="267"/>
    </location>
</feature>
<keyword evidence="4 7" id="KW-0812">Transmembrane</keyword>
<evidence type="ECO:0000256" key="4">
    <source>
        <dbReference type="ARBA" id="ARBA00022692"/>
    </source>
</evidence>
<comment type="subunit">
    <text evidence="7">The complex comprises the extracytoplasmic solute receptor protein and the two transmembrane proteins.</text>
</comment>
<keyword evidence="5 7" id="KW-1133">Transmembrane helix</keyword>
<feature type="transmembrane region" description="Helical" evidence="7">
    <location>
        <begin position="341"/>
        <end position="362"/>
    </location>
</feature>